<keyword evidence="4" id="KW-1185">Reference proteome</keyword>
<evidence type="ECO:0000259" key="2">
    <source>
        <dbReference type="Pfam" id="PF18186"/>
    </source>
</evidence>
<dbReference type="STRING" id="137733.SAMN05421767_11624"/>
<sequence>MENYNEAYILLEENITKLYQEVTVKQKEQELSANIVSNRCKWLEYINIMIIALTSVGVFMTIFNDIFVLKIISSALAIAALVFTVFLKIFDLKSRTYRHKNTANDLLELKNAFHLVMMEINLQMILQGSIEDLATLKDEYDALASHLSVVYMNAPAPCKKAVKNVAKVSNNEQN</sequence>
<keyword evidence="1" id="KW-0812">Transmembrane</keyword>
<protein>
    <recommendedName>
        <fullName evidence="2">SMODS and SLOG-associating 2TM effector domain-containing protein</fullName>
    </recommendedName>
</protein>
<dbReference type="RefSeq" id="WP_089746596.1">
    <property type="nucleotide sequence ID" value="NZ_FOGF01000016.1"/>
</dbReference>
<dbReference type="InterPro" id="IPR040811">
    <property type="entry name" value="SLATT_4"/>
</dbReference>
<dbReference type="NCBIfam" id="NF033632">
    <property type="entry name" value="SLATT_4"/>
    <property type="match status" value="1"/>
</dbReference>
<feature type="transmembrane region" description="Helical" evidence="1">
    <location>
        <begin position="42"/>
        <end position="63"/>
    </location>
</feature>
<gene>
    <name evidence="3" type="ORF">SAMN05421767_11624</name>
</gene>
<dbReference type="EMBL" id="FOGF01000016">
    <property type="protein sequence ID" value="SER04392.1"/>
    <property type="molecule type" value="Genomic_DNA"/>
</dbReference>
<name>A0A1H9KYX5_9LACT</name>
<organism evidence="3 4">
    <name type="scientific">Granulicatella balaenopterae</name>
    <dbReference type="NCBI Taxonomy" id="137733"/>
    <lineage>
        <taxon>Bacteria</taxon>
        <taxon>Bacillati</taxon>
        <taxon>Bacillota</taxon>
        <taxon>Bacilli</taxon>
        <taxon>Lactobacillales</taxon>
        <taxon>Carnobacteriaceae</taxon>
        <taxon>Granulicatella</taxon>
    </lineage>
</organism>
<evidence type="ECO:0000313" key="4">
    <source>
        <dbReference type="Proteomes" id="UP000198556"/>
    </source>
</evidence>
<evidence type="ECO:0000313" key="3">
    <source>
        <dbReference type="EMBL" id="SER04392.1"/>
    </source>
</evidence>
<dbReference type="Pfam" id="PF18186">
    <property type="entry name" value="SLATT_4"/>
    <property type="match status" value="1"/>
</dbReference>
<evidence type="ECO:0000256" key="1">
    <source>
        <dbReference type="SAM" id="Phobius"/>
    </source>
</evidence>
<dbReference type="AlphaFoldDB" id="A0A1H9KYX5"/>
<keyword evidence="1" id="KW-0472">Membrane</keyword>
<feature type="domain" description="SMODS and SLOG-associating 2TM effector" evidence="2">
    <location>
        <begin position="11"/>
        <end position="167"/>
    </location>
</feature>
<accession>A0A1H9KYX5</accession>
<dbReference type="Proteomes" id="UP000198556">
    <property type="component" value="Unassembled WGS sequence"/>
</dbReference>
<reference evidence="3 4" key="1">
    <citation type="submission" date="2016-10" db="EMBL/GenBank/DDBJ databases">
        <authorList>
            <person name="de Groot N.N."/>
        </authorList>
    </citation>
    <scope>NUCLEOTIDE SEQUENCE [LARGE SCALE GENOMIC DNA]</scope>
    <source>
        <strain evidence="3 4">DSM 15827</strain>
    </source>
</reference>
<proteinExistence type="predicted"/>
<feature type="transmembrane region" description="Helical" evidence="1">
    <location>
        <begin position="69"/>
        <end position="90"/>
    </location>
</feature>
<keyword evidence="1" id="KW-1133">Transmembrane helix</keyword>